<dbReference type="InterPro" id="IPR021109">
    <property type="entry name" value="Peptidase_aspartic_dom_sf"/>
</dbReference>
<evidence type="ECO:0000259" key="3">
    <source>
        <dbReference type="PROSITE" id="PS51767"/>
    </source>
</evidence>
<feature type="domain" description="Peptidase A1" evidence="3">
    <location>
        <begin position="79"/>
        <end position="387"/>
    </location>
</feature>
<dbReference type="InterPro" id="IPR034164">
    <property type="entry name" value="Pepsin-like_dom"/>
</dbReference>
<dbReference type="Gene3D" id="2.40.70.10">
    <property type="entry name" value="Acid Proteases"/>
    <property type="match status" value="2"/>
</dbReference>
<comment type="similarity">
    <text evidence="1">Belongs to the peptidase A1 family.</text>
</comment>
<dbReference type="GO" id="GO:0004190">
    <property type="term" value="F:aspartic-type endopeptidase activity"/>
    <property type="evidence" value="ECO:0007669"/>
    <property type="project" value="InterPro"/>
</dbReference>
<keyword evidence="2" id="KW-0732">Signal</keyword>
<gene>
    <name evidence="4" type="ORF">RAG0_15417</name>
</gene>
<keyword evidence="5" id="KW-1185">Reference proteome</keyword>
<sequence>MLFTTLAAVAIALSSASASPTEHENKRSAVLPLRRNIHISSIKNLIQSGRDRIAARHGLKSSDVKRATSGTIKNEDLWYTVPVDIGGTIWNLVLDTGTANVWCGVHKACQKTPTGVATDREVYAQWGGPDLQGMEYTDNVSFGGLTAKSQSLGSASNSTGMYGADGILGLGPVGLTHATVQGLKTVPTFMNNLKSQGSISTEVFGVSFRPEIGGHNNDVNGELTLGGVDTSKFTGPLTYFPTLKTGVNAKFWGVSISKFTYGSTTLSLSATAMVDTAFTVTTIPHPAYEAFLVASGAKNDNFTDLPSWTTKPTSNFGITFGSTTYELTPDQYLIPAEQYPLFGIPKGKYYAWIQDGGNSRDSALIGQKFLEFYYSVFDTTNSRIGFAANS</sequence>
<evidence type="ECO:0000256" key="2">
    <source>
        <dbReference type="SAM" id="SignalP"/>
    </source>
</evidence>
<accession>A0A1E1LL21</accession>
<evidence type="ECO:0000256" key="1">
    <source>
        <dbReference type="ARBA" id="ARBA00007447"/>
    </source>
</evidence>
<dbReference type="Proteomes" id="UP000178912">
    <property type="component" value="Unassembled WGS sequence"/>
</dbReference>
<evidence type="ECO:0000313" key="5">
    <source>
        <dbReference type="Proteomes" id="UP000178912"/>
    </source>
</evidence>
<dbReference type="EMBL" id="FJUX01000138">
    <property type="protein sequence ID" value="CZT11193.1"/>
    <property type="molecule type" value="Genomic_DNA"/>
</dbReference>
<dbReference type="PROSITE" id="PS51767">
    <property type="entry name" value="PEPTIDASE_A1"/>
    <property type="match status" value="1"/>
</dbReference>
<dbReference type="AlphaFoldDB" id="A0A1E1LL21"/>
<dbReference type="GO" id="GO:0006508">
    <property type="term" value="P:proteolysis"/>
    <property type="evidence" value="ECO:0007669"/>
    <property type="project" value="InterPro"/>
</dbReference>
<dbReference type="OrthoDB" id="771136at2759"/>
<reference evidence="5" key="1">
    <citation type="submission" date="2016-03" db="EMBL/GenBank/DDBJ databases">
        <authorList>
            <person name="Guldener U."/>
        </authorList>
    </citation>
    <scope>NUCLEOTIDE SEQUENCE [LARGE SCALE GENOMIC DNA]</scope>
    <source>
        <strain evidence="5">04CH-RAC-A.6.1</strain>
    </source>
</reference>
<organism evidence="4 5">
    <name type="scientific">Rhynchosporium agropyri</name>
    <dbReference type="NCBI Taxonomy" id="914238"/>
    <lineage>
        <taxon>Eukaryota</taxon>
        <taxon>Fungi</taxon>
        <taxon>Dikarya</taxon>
        <taxon>Ascomycota</taxon>
        <taxon>Pezizomycotina</taxon>
        <taxon>Leotiomycetes</taxon>
        <taxon>Helotiales</taxon>
        <taxon>Ploettnerulaceae</taxon>
        <taxon>Rhynchosporium</taxon>
    </lineage>
</organism>
<dbReference type="Pfam" id="PF00026">
    <property type="entry name" value="Asp"/>
    <property type="match status" value="1"/>
</dbReference>
<dbReference type="PANTHER" id="PTHR47966">
    <property type="entry name" value="BETA-SITE APP-CLEAVING ENZYME, ISOFORM A-RELATED"/>
    <property type="match status" value="1"/>
</dbReference>
<protein>
    <submittedName>
        <fullName evidence="4">Related to rhizopuspepsin-2</fullName>
    </submittedName>
</protein>
<name>A0A1E1LL21_9HELO</name>
<proteinExistence type="inferred from homology"/>
<feature type="signal peptide" evidence="2">
    <location>
        <begin position="1"/>
        <end position="18"/>
    </location>
</feature>
<dbReference type="InterPro" id="IPR001461">
    <property type="entry name" value="Aspartic_peptidase_A1"/>
</dbReference>
<dbReference type="InterPro" id="IPR033121">
    <property type="entry name" value="PEPTIDASE_A1"/>
</dbReference>
<evidence type="ECO:0000313" key="4">
    <source>
        <dbReference type="EMBL" id="CZT11193.1"/>
    </source>
</evidence>
<dbReference type="PANTHER" id="PTHR47966:SF51">
    <property type="entry name" value="BETA-SITE APP-CLEAVING ENZYME, ISOFORM A-RELATED"/>
    <property type="match status" value="1"/>
</dbReference>
<dbReference type="PRINTS" id="PR00792">
    <property type="entry name" value="PEPSIN"/>
</dbReference>
<dbReference type="CDD" id="cd05471">
    <property type="entry name" value="pepsin_like"/>
    <property type="match status" value="1"/>
</dbReference>
<dbReference type="SUPFAM" id="SSF50630">
    <property type="entry name" value="Acid proteases"/>
    <property type="match status" value="1"/>
</dbReference>
<feature type="chain" id="PRO_5009447187" evidence="2">
    <location>
        <begin position="19"/>
        <end position="390"/>
    </location>
</feature>